<name>A0A931HZH4_9HYPH</name>
<dbReference type="EMBL" id="JADZLT010000048">
    <property type="protein sequence ID" value="MBH0237602.1"/>
    <property type="molecule type" value="Genomic_DNA"/>
</dbReference>
<dbReference type="Proteomes" id="UP000631694">
    <property type="component" value="Unassembled WGS sequence"/>
</dbReference>
<feature type="domain" description="Bacteriophage phiJL001 Gp84 C-terminal" evidence="1">
    <location>
        <begin position="195"/>
        <end position="277"/>
    </location>
</feature>
<comment type="caution">
    <text evidence="2">The sequence shown here is derived from an EMBL/GenBank/DDBJ whole genome shotgun (WGS) entry which is preliminary data.</text>
</comment>
<evidence type="ECO:0000313" key="2">
    <source>
        <dbReference type="EMBL" id="MBH0237602.1"/>
    </source>
</evidence>
<dbReference type="AlphaFoldDB" id="A0A931HZH4"/>
<dbReference type="InterPro" id="IPR018964">
    <property type="entry name" value="Phage_phiJL001_Gp84_C"/>
</dbReference>
<sequence>MRSLPDDLAARLAAGATTLANCWLLTRADGSRFGFTDHDRDLVVDGVTCRAASGLDRSAAAASGDFAAGDEDLAGVVAGESLSEEDLAAGRWDGARVEVYLTDWTDPASALLLRAGTIGEVVRSDGAFRAELRGPAHALGHPVGRLFGRGCDAELGDARCAVALDHPDYRATADVVGGDGIARLLLQGLGAFDDDWFAGGLLVPASGALADRPLRIDLDRRAGDLREIVLWRRAPLALAPGLLVTLTAGCDKRFATCRTKFANTVNFRGFPHMPGNDFAFAYARSDGGNTGGVLF</sequence>
<organism evidence="2 3">
    <name type="scientific">Methylobrevis albus</name>
    <dbReference type="NCBI Taxonomy" id="2793297"/>
    <lineage>
        <taxon>Bacteria</taxon>
        <taxon>Pseudomonadati</taxon>
        <taxon>Pseudomonadota</taxon>
        <taxon>Alphaproteobacteria</taxon>
        <taxon>Hyphomicrobiales</taxon>
        <taxon>Pleomorphomonadaceae</taxon>
        <taxon>Methylobrevis</taxon>
    </lineage>
</organism>
<gene>
    <name evidence="2" type="ORF">I5731_07215</name>
</gene>
<accession>A0A931HZH4</accession>
<dbReference type="Pfam" id="PF09931">
    <property type="entry name" value="Phage_phiJL001_Gp84_N"/>
    <property type="match status" value="1"/>
</dbReference>
<evidence type="ECO:0000259" key="1">
    <source>
        <dbReference type="Pfam" id="PF09356"/>
    </source>
</evidence>
<evidence type="ECO:0000313" key="3">
    <source>
        <dbReference type="Proteomes" id="UP000631694"/>
    </source>
</evidence>
<proteinExistence type="predicted"/>
<dbReference type="RefSeq" id="WP_197310697.1">
    <property type="nucleotide sequence ID" value="NZ_JADZLT010000048.1"/>
</dbReference>
<dbReference type="NCBIfam" id="TIGR02218">
    <property type="entry name" value="phg_TIGR02218"/>
    <property type="match status" value="1"/>
</dbReference>
<protein>
    <submittedName>
        <fullName evidence="2">DUF2163 domain-containing protein</fullName>
    </submittedName>
</protein>
<dbReference type="InterPro" id="IPR011928">
    <property type="entry name" value="Phage_phiJL001_Gp84"/>
</dbReference>
<reference evidence="2" key="1">
    <citation type="submission" date="2020-12" db="EMBL/GenBank/DDBJ databases">
        <title>Methylobrevis albus sp. nov., isolated from fresh water lack sediment.</title>
        <authorList>
            <person name="Zou Q."/>
        </authorList>
    </citation>
    <scope>NUCLEOTIDE SEQUENCE</scope>
    <source>
        <strain evidence="2">L22</strain>
    </source>
</reference>
<dbReference type="Pfam" id="PF09356">
    <property type="entry name" value="Phage_BR0599"/>
    <property type="match status" value="1"/>
</dbReference>
<keyword evidence="3" id="KW-1185">Reference proteome</keyword>